<name>A0ABQ4CTF2_9ACTN</name>
<dbReference type="Gene3D" id="2.160.20.10">
    <property type="entry name" value="Single-stranded right-handed beta-helix, Pectin lyase-like"/>
    <property type="match status" value="1"/>
</dbReference>
<dbReference type="SUPFAM" id="SSF51126">
    <property type="entry name" value="Pectin lyase-like"/>
    <property type="match status" value="1"/>
</dbReference>
<keyword evidence="1" id="KW-0732">Signal</keyword>
<protein>
    <recommendedName>
        <fullName evidence="4">Right handed beta helix region</fullName>
    </recommendedName>
</protein>
<dbReference type="SMART" id="SM00710">
    <property type="entry name" value="PbH1"/>
    <property type="match status" value="4"/>
</dbReference>
<evidence type="ECO:0008006" key="4">
    <source>
        <dbReference type="Google" id="ProtNLM"/>
    </source>
</evidence>
<accession>A0ABQ4CTF2</accession>
<organism evidence="2 3">
    <name type="scientific">Asanoa siamensis</name>
    <dbReference type="NCBI Taxonomy" id="926357"/>
    <lineage>
        <taxon>Bacteria</taxon>
        <taxon>Bacillati</taxon>
        <taxon>Actinomycetota</taxon>
        <taxon>Actinomycetes</taxon>
        <taxon>Micromonosporales</taxon>
        <taxon>Micromonosporaceae</taxon>
        <taxon>Asanoa</taxon>
    </lineage>
</organism>
<sequence>MRGLALLTAGLLATAGLPVATAAAAAPPATVHVGKWCGPGQDGSESRPYCTIAQAVEVAGPGQTIAVGEGSYAETVVPRSGEPGRPITFTGYQERGARAQVGGTSVPTAFRLSGVHDVVIDGFYLVGSGGAVVVVQDSSDITITDGTLLSAYGGVDIKGDSHRVTISRMALTVGRTAAFAVSGGASDTVLAANSVRLARIANVPAAPAIGIDDAPRTTVVNNTIVTDCLAGVEVTGASAGFALVNSIVRTRNVGVTGPCADPAAARPVTVAGAAAADARVDHNVIDPAHGGPLYSWAGTTYPDPGAFHAATGQGAHDIGVDAKLGQSTRVDGGFGLTADSPAIDSALAGGPAALAVDLRGNAHADKPDTANSGGGYADRGAVELVPTPTISSTIARVPGGGPLDTITTVTRTYPWATDGPIGTFHFSASGQRVAENRTGTARFTFPRADASCMTIEFNVDGFRTYASPVYDAPCVVLGAGYNSLTPQRVLDTRSGAGPVGSNREITISLPAPASSASAVVLNLTATQPVTSGYLKVWPDGELEPNASNLNFAAQQTIANLVTVKPRGGQVRIKNGGRGHTHVLADLVGYYAGTGNGLETGTPTRVLDTRAAIGVPGTAPVTATGNVTVDLSVRVPAGTTAAVLNLTATEATTTGLFTAFPPGSSVPTASNLNFVAGQTVNNMVIAPVVDGKVAFAYSGKGSAHLLADLAGWFAPGTHDTYLPTWQSRLVDTRTTGASVAPGQTLRVVVNASACGSVNCDPRAVVANLTVTKPQKSGYLSVYPYGQARPTQSVLNFTAGQTVASLVTVGLGEESFLVYNGGKGTVDVIVDQAGFYLAQVE</sequence>
<evidence type="ECO:0000256" key="1">
    <source>
        <dbReference type="SAM" id="SignalP"/>
    </source>
</evidence>
<keyword evidence="3" id="KW-1185">Reference proteome</keyword>
<feature type="signal peptide" evidence="1">
    <location>
        <begin position="1"/>
        <end position="25"/>
    </location>
</feature>
<feature type="chain" id="PRO_5047045868" description="Right handed beta helix region" evidence="1">
    <location>
        <begin position="26"/>
        <end position="839"/>
    </location>
</feature>
<dbReference type="InterPro" id="IPR011050">
    <property type="entry name" value="Pectin_lyase_fold/virulence"/>
</dbReference>
<gene>
    <name evidence="2" type="ORF">Asi02nite_38060</name>
</gene>
<evidence type="ECO:0000313" key="3">
    <source>
        <dbReference type="Proteomes" id="UP000604117"/>
    </source>
</evidence>
<proteinExistence type="predicted"/>
<comment type="caution">
    <text evidence="2">The sequence shown here is derived from an EMBL/GenBank/DDBJ whole genome shotgun (WGS) entry which is preliminary data.</text>
</comment>
<dbReference type="Proteomes" id="UP000604117">
    <property type="component" value="Unassembled WGS sequence"/>
</dbReference>
<reference evidence="2 3" key="1">
    <citation type="submission" date="2021-01" db="EMBL/GenBank/DDBJ databases">
        <title>Whole genome shotgun sequence of Asanoa siamensis NBRC 107932.</title>
        <authorList>
            <person name="Komaki H."/>
            <person name="Tamura T."/>
        </authorList>
    </citation>
    <scope>NUCLEOTIDE SEQUENCE [LARGE SCALE GENOMIC DNA]</scope>
    <source>
        <strain evidence="2 3">NBRC 107932</strain>
    </source>
</reference>
<dbReference type="RefSeq" id="WP_203714711.1">
    <property type="nucleotide sequence ID" value="NZ_BONE01000029.1"/>
</dbReference>
<dbReference type="EMBL" id="BONE01000029">
    <property type="protein sequence ID" value="GIF74288.1"/>
    <property type="molecule type" value="Genomic_DNA"/>
</dbReference>
<dbReference type="InterPro" id="IPR012334">
    <property type="entry name" value="Pectin_lyas_fold"/>
</dbReference>
<evidence type="ECO:0000313" key="2">
    <source>
        <dbReference type="EMBL" id="GIF74288.1"/>
    </source>
</evidence>
<dbReference type="InterPro" id="IPR006626">
    <property type="entry name" value="PbH1"/>
</dbReference>